<evidence type="ECO:0000256" key="3">
    <source>
        <dbReference type="ARBA" id="ARBA00022448"/>
    </source>
</evidence>
<dbReference type="PANTHER" id="PTHR10283:SF82">
    <property type="entry name" value="SOLUTE CARRIER FAMILY 13 MEMBER 2"/>
    <property type="match status" value="1"/>
</dbReference>
<dbReference type="GO" id="GO:0005886">
    <property type="term" value="C:plasma membrane"/>
    <property type="evidence" value="ECO:0007669"/>
    <property type="project" value="TreeGrafter"/>
</dbReference>
<feature type="transmembrane region" description="Helical" evidence="7">
    <location>
        <begin position="307"/>
        <end position="327"/>
    </location>
</feature>
<feature type="transmembrane region" description="Helical" evidence="7">
    <location>
        <begin position="436"/>
        <end position="463"/>
    </location>
</feature>
<dbReference type="EMBL" id="CAJPEX010003781">
    <property type="protein sequence ID" value="CAG0922537.1"/>
    <property type="molecule type" value="Genomic_DNA"/>
</dbReference>
<dbReference type="InterPro" id="IPR031312">
    <property type="entry name" value="Na/sul_symport_CS"/>
</dbReference>
<dbReference type="EMBL" id="OA885818">
    <property type="protein sequence ID" value="CAD7282385.1"/>
    <property type="molecule type" value="Genomic_DNA"/>
</dbReference>
<evidence type="ECO:0008006" key="10">
    <source>
        <dbReference type="Google" id="ProtNLM"/>
    </source>
</evidence>
<feature type="non-terminal residue" evidence="8">
    <location>
        <position position="1"/>
    </location>
</feature>
<reference evidence="8" key="1">
    <citation type="submission" date="2020-11" db="EMBL/GenBank/DDBJ databases">
        <authorList>
            <person name="Tran Van P."/>
        </authorList>
    </citation>
    <scope>NUCLEOTIDE SEQUENCE</scope>
</reference>
<name>A0A7R9GJ64_9CRUS</name>
<dbReference type="Proteomes" id="UP000678499">
    <property type="component" value="Unassembled WGS sequence"/>
</dbReference>
<evidence type="ECO:0000313" key="9">
    <source>
        <dbReference type="Proteomes" id="UP000678499"/>
    </source>
</evidence>
<feature type="transmembrane region" description="Helical" evidence="7">
    <location>
        <begin position="187"/>
        <end position="209"/>
    </location>
</feature>
<protein>
    <recommendedName>
        <fullName evidence="10">Solute carrier family 13 member 5</fullName>
    </recommendedName>
</protein>
<evidence type="ECO:0000256" key="6">
    <source>
        <dbReference type="ARBA" id="ARBA00023136"/>
    </source>
</evidence>
<dbReference type="InterPro" id="IPR001898">
    <property type="entry name" value="SLC13A/DASS"/>
</dbReference>
<keyword evidence="9" id="KW-1185">Reference proteome</keyword>
<evidence type="ECO:0000256" key="2">
    <source>
        <dbReference type="ARBA" id="ARBA00006772"/>
    </source>
</evidence>
<dbReference type="Pfam" id="PF00939">
    <property type="entry name" value="Na_sulph_symp"/>
    <property type="match status" value="1"/>
</dbReference>
<dbReference type="AlphaFoldDB" id="A0A7R9GJ64"/>
<keyword evidence="3" id="KW-0813">Transport</keyword>
<sequence length="557" mass="60790">ASRCAWGMLTMGVFWATEVMPLAATALLPVFLFPLTSVSTTKDICDAYFNQSNMLFLAGLMIAIAVEDSNLHKRIALRIVLWTGTTLRWVLLGFMCCTCFLSVWISNTATTAMMVPIVEAVLEERIIVPRNISQDPVAVLDVDASTNDLFEKATESETISMSEINEVSKQPREHDKKTEKMLQNARIGCLFAVAYSANLGGTGAITSTAPNLVLMGILDNLYGKTDLNFATWMAFNIPGMLLNLFIAWIWLQMIFIGLPLPFKRSKPTSGSSNISENDLEQIEPNTDDESKRIGAVLRQKFDALGPISFAEMTTGISFIVLIILWVLREPGFIRGWSDIFSVSVSDATPAILIVAFLFATPAKPDFGFCKASGARRKPSHRKLLEWRSVHDKLAWNVIILLGGGFAMSKACTTSGLANWIGDTLALLSSLQPPVVLLILTTATAFMTELVSNTATAAILLPAIPDLATKLGVHPLYLMLPLTVTCSYAFMLPIATPPNAIVHAVLHSKPHIMGGTGLIMNLICILVLNLLMNCYGPLVFNLNPTGLSPIQRNETSFT</sequence>
<feature type="transmembrane region" description="Helical" evidence="7">
    <location>
        <begin position="229"/>
        <end position="256"/>
    </location>
</feature>
<feature type="transmembrane region" description="Helical" evidence="7">
    <location>
        <begin position="47"/>
        <end position="66"/>
    </location>
</feature>
<gene>
    <name evidence="8" type="ORF">NMOB1V02_LOCUS10010</name>
</gene>
<organism evidence="8">
    <name type="scientific">Notodromas monacha</name>
    <dbReference type="NCBI Taxonomy" id="399045"/>
    <lineage>
        <taxon>Eukaryota</taxon>
        <taxon>Metazoa</taxon>
        <taxon>Ecdysozoa</taxon>
        <taxon>Arthropoda</taxon>
        <taxon>Crustacea</taxon>
        <taxon>Oligostraca</taxon>
        <taxon>Ostracoda</taxon>
        <taxon>Podocopa</taxon>
        <taxon>Podocopida</taxon>
        <taxon>Cypridocopina</taxon>
        <taxon>Cypridoidea</taxon>
        <taxon>Cyprididae</taxon>
        <taxon>Notodromas</taxon>
    </lineage>
</organism>
<dbReference type="PANTHER" id="PTHR10283">
    <property type="entry name" value="SOLUTE CARRIER FAMILY 13 MEMBER"/>
    <property type="match status" value="1"/>
</dbReference>
<comment type="subcellular location">
    <subcellularLocation>
        <location evidence="1">Membrane</location>
        <topology evidence="1">Multi-pass membrane protein</topology>
    </subcellularLocation>
</comment>
<feature type="transmembrane region" description="Helical" evidence="7">
    <location>
        <begin position="12"/>
        <end position="35"/>
    </location>
</feature>
<comment type="similarity">
    <text evidence="2">Belongs to the SLC13A/DASS transporter (TC 2.A.47) family. NADC subfamily.</text>
</comment>
<dbReference type="PROSITE" id="PS01271">
    <property type="entry name" value="NA_SULFATE"/>
    <property type="match status" value="1"/>
</dbReference>
<keyword evidence="4 7" id="KW-0812">Transmembrane</keyword>
<evidence type="ECO:0000256" key="1">
    <source>
        <dbReference type="ARBA" id="ARBA00004141"/>
    </source>
</evidence>
<dbReference type="GO" id="GO:0015141">
    <property type="term" value="F:succinate transmembrane transporter activity"/>
    <property type="evidence" value="ECO:0007669"/>
    <property type="project" value="TreeGrafter"/>
</dbReference>
<feature type="transmembrane region" description="Helical" evidence="7">
    <location>
        <begin position="393"/>
        <end position="416"/>
    </location>
</feature>
<evidence type="ECO:0000256" key="5">
    <source>
        <dbReference type="ARBA" id="ARBA00022989"/>
    </source>
</evidence>
<accession>A0A7R9GJ64</accession>
<evidence type="ECO:0000256" key="7">
    <source>
        <dbReference type="SAM" id="Phobius"/>
    </source>
</evidence>
<dbReference type="GO" id="GO:0015137">
    <property type="term" value="F:citrate transmembrane transporter activity"/>
    <property type="evidence" value="ECO:0007669"/>
    <property type="project" value="TreeGrafter"/>
</dbReference>
<feature type="transmembrane region" description="Helical" evidence="7">
    <location>
        <begin position="475"/>
        <end position="495"/>
    </location>
</feature>
<proteinExistence type="inferred from homology"/>
<dbReference type="OrthoDB" id="6493944at2759"/>
<feature type="transmembrane region" description="Helical" evidence="7">
    <location>
        <begin position="339"/>
        <end position="360"/>
    </location>
</feature>
<evidence type="ECO:0000256" key="4">
    <source>
        <dbReference type="ARBA" id="ARBA00022692"/>
    </source>
</evidence>
<feature type="transmembrane region" description="Helical" evidence="7">
    <location>
        <begin position="86"/>
        <end position="105"/>
    </location>
</feature>
<evidence type="ECO:0000313" key="8">
    <source>
        <dbReference type="EMBL" id="CAD7282385.1"/>
    </source>
</evidence>
<keyword evidence="6 7" id="KW-0472">Membrane</keyword>
<feature type="transmembrane region" description="Helical" evidence="7">
    <location>
        <begin position="510"/>
        <end position="530"/>
    </location>
</feature>
<keyword evidence="5 7" id="KW-1133">Transmembrane helix</keyword>